<evidence type="ECO:0000313" key="1">
    <source>
        <dbReference type="EMBL" id="CAB4196672.1"/>
    </source>
</evidence>
<dbReference type="EMBL" id="LR797252">
    <property type="protein sequence ID" value="CAB4196672.1"/>
    <property type="molecule type" value="Genomic_DNA"/>
</dbReference>
<organism evidence="1">
    <name type="scientific">uncultured Caudovirales phage</name>
    <dbReference type="NCBI Taxonomy" id="2100421"/>
    <lineage>
        <taxon>Viruses</taxon>
        <taxon>Duplodnaviria</taxon>
        <taxon>Heunggongvirae</taxon>
        <taxon>Uroviricota</taxon>
        <taxon>Caudoviricetes</taxon>
        <taxon>Peduoviridae</taxon>
        <taxon>Maltschvirus</taxon>
        <taxon>Maltschvirus maltsch</taxon>
    </lineage>
</organism>
<accession>A0A6J5RKT2</accession>
<name>A0A6J5RKT2_9CAUD</name>
<reference evidence="1" key="1">
    <citation type="submission" date="2020-05" db="EMBL/GenBank/DDBJ databases">
        <authorList>
            <person name="Chiriac C."/>
            <person name="Salcher M."/>
            <person name="Ghai R."/>
            <person name="Kavagutti S V."/>
        </authorList>
    </citation>
    <scope>NUCLEOTIDE SEQUENCE</scope>
</reference>
<sequence length="62" mass="7114">MNSFDTLFNKYPDANINIERKDNSCKIELSWKPSTKFIYTGVSVVRSNMSDALDAVLKIERV</sequence>
<gene>
    <name evidence="1" type="ORF">UFOVP1290_192</name>
</gene>
<protein>
    <submittedName>
        <fullName evidence="1">Uncharacterized protein</fullName>
    </submittedName>
</protein>
<proteinExistence type="predicted"/>